<dbReference type="Pfam" id="PF04172">
    <property type="entry name" value="LrgB"/>
    <property type="match status" value="1"/>
</dbReference>
<comment type="subcellular location">
    <subcellularLocation>
        <location evidence="1">Membrane</location>
        <topology evidence="1">Multi-pass membrane protein</topology>
    </subcellularLocation>
</comment>
<evidence type="ECO:0000256" key="4">
    <source>
        <dbReference type="ARBA" id="ARBA00023136"/>
    </source>
</evidence>
<keyword evidence="4 5" id="KW-0472">Membrane</keyword>
<dbReference type="InterPro" id="IPR007300">
    <property type="entry name" value="CidB/LrgB"/>
</dbReference>
<feature type="transmembrane region" description="Helical" evidence="5">
    <location>
        <begin position="45"/>
        <end position="63"/>
    </location>
</feature>
<feature type="transmembrane region" description="Helical" evidence="5">
    <location>
        <begin position="16"/>
        <end position="33"/>
    </location>
</feature>
<feature type="transmembrane region" description="Helical" evidence="5">
    <location>
        <begin position="189"/>
        <end position="207"/>
    </location>
</feature>
<evidence type="ECO:0000256" key="2">
    <source>
        <dbReference type="ARBA" id="ARBA00022692"/>
    </source>
</evidence>
<dbReference type="Proteomes" id="UP001589628">
    <property type="component" value="Unassembled WGS sequence"/>
</dbReference>
<keyword evidence="2 5" id="KW-0812">Transmembrane</keyword>
<comment type="caution">
    <text evidence="6">The sequence shown here is derived from an EMBL/GenBank/DDBJ whole genome shotgun (WGS) entry which is preliminary data.</text>
</comment>
<feature type="transmembrane region" description="Helical" evidence="5">
    <location>
        <begin position="213"/>
        <end position="237"/>
    </location>
</feature>
<name>A0ABV5Z6Z4_9GAMM</name>
<sequence>MPVLTELWLYLEASPLLWLTLTLIVFMFSLWLNRLLGNSPLVHPVLVSMAIIISILLVVGVSYDRYFAGAQFVHFLLGPATVALAVPLFDHLAKVREILRLLMVTCITGALTAGLSAAWVAKVMGAQLSTVMSVMPKSVTSPIAMGIAEKIGGYPSLTAGLVLITGAIGCLVAPLLFRLLKIEDHRIQGFVLGVSSHGFGTALAFEVSALAGAFAGLAIGLTGVVSAFLLPLMVGLFQ</sequence>
<evidence type="ECO:0000313" key="6">
    <source>
        <dbReference type="EMBL" id="MFB9885032.1"/>
    </source>
</evidence>
<evidence type="ECO:0000256" key="1">
    <source>
        <dbReference type="ARBA" id="ARBA00004141"/>
    </source>
</evidence>
<feature type="transmembrane region" description="Helical" evidence="5">
    <location>
        <begin position="69"/>
        <end position="89"/>
    </location>
</feature>
<gene>
    <name evidence="6" type="ORF">ACFFLH_01225</name>
</gene>
<dbReference type="PANTHER" id="PTHR30249">
    <property type="entry name" value="PUTATIVE SEROTONIN TRANSPORTER"/>
    <property type="match status" value="1"/>
</dbReference>
<protein>
    <submittedName>
        <fullName evidence="6">LrgB family protein</fullName>
    </submittedName>
</protein>
<keyword evidence="7" id="KW-1185">Reference proteome</keyword>
<feature type="transmembrane region" description="Helical" evidence="5">
    <location>
        <begin position="101"/>
        <end position="121"/>
    </location>
</feature>
<evidence type="ECO:0000256" key="5">
    <source>
        <dbReference type="SAM" id="Phobius"/>
    </source>
</evidence>
<dbReference type="PANTHER" id="PTHR30249:SF0">
    <property type="entry name" value="PLASTIDAL GLYCOLATE_GLYCERATE TRANSLOCATOR 1, CHLOROPLASTIC"/>
    <property type="match status" value="1"/>
</dbReference>
<reference evidence="6 7" key="1">
    <citation type="submission" date="2024-09" db="EMBL/GenBank/DDBJ databases">
        <authorList>
            <person name="Sun Q."/>
            <person name="Mori K."/>
        </authorList>
    </citation>
    <scope>NUCLEOTIDE SEQUENCE [LARGE SCALE GENOMIC DNA]</scope>
    <source>
        <strain evidence="6 7">ATCC 51285</strain>
    </source>
</reference>
<organism evidence="6 7">
    <name type="scientific">Balneatrix alpica</name>
    <dbReference type="NCBI Taxonomy" id="75684"/>
    <lineage>
        <taxon>Bacteria</taxon>
        <taxon>Pseudomonadati</taxon>
        <taxon>Pseudomonadota</taxon>
        <taxon>Gammaproteobacteria</taxon>
        <taxon>Oceanospirillales</taxon>
        <taxon>Balneatrichaceae</taxon>
        <taxon>Balneatrix</taxon>
    </lineage>
</organism>
<evidence type="ECO:0000256" key="3">
    <source>
        <dbReference type="ARBA" id="ARBA00022989"/>
    </source>
</evidence>
<accession>A0ABV5Z6Z4</accession>
<dbReference type="RefSeq" id="WP_027313344.1">
    <property type="nucleotide sequence ID" value="NZ_JBHLZN010000001.1"/>
</dbReference>
<proteinExistence type="predicted"/>
<feature type="transmembrane region" description="Helical" evidence="5">
    <location>
        <begin position="157"/>
        <end position="177"/>
    </location>
</feature>
<dbReference type="EMBL" id="JBHLZN010000001">
    <property type="protein sequence ID" value="MFB9885032.1"/>
    <property type="molecule type" value="Genomic_DNA"/>
</dbReference>
<evidence type="ECO:0000313" key="7">
    <source>
        <dbReference type="Proteomes" id="UP001589628"/>
    </source>
</evidence>
<keyword evidence="3 5" id="KW-1133">Transmembrane helix</keyword>